<protein>
    <submittedName>
        <fullName evidence="2">DinB family protein</fullName>
    </submittedName>
</protein>
<reference evidence="2 3" key="1">
    <citation type="submission" date="2017-09" db="EMBL/GenBank/DDBJ databases">
        <title>Large-scale bioinformatics analysis of Bacillus genomes uncovers conserved roles of natural products in bacterial physiology.</title>
        <authorList>
            <consortium name="Agbiome Team Llc"/>
            <person name="Bleich R.M."/>
            <person name="Grubbs K.J."/>
            <person name="Santa Maria K.C."/>
            <person name="Allen S.E."/>
            <person name="Farag S."/>
            <person name="Shank E.A."/>
            <person name="Bowers A."/>
        </authorList>
    </citation>
    <scope>NUCLEOTIDE SEQUENCE [LARGE SCALE GENOMIC DNA]</scope>
    <source>
        <strain evidence="2 3">AFS022681</strain>
    </source>
</reference>
<feature type="domain" description="DinB-like" evidence="1">
    <location>
        <begin position="15"/>
        <end position="152"/>
    </location>
</feature>
<evidence type="ECO:0000313" key="2">
    <source>
        <dbReference type="EMBL" id="PFE14039.1"/>
    </source>
</evidence>
<dbReference type="InterPro" id="IPR024775">
    <property type="entry name" value="DinB-like"/>
</dbReference>
<dbReference type="Proteomes" id="UP000220032">
    <property type="component" value="Unassembled WGS sequence"/>
</dbReference>
<dbReference type="InterPro" id="IPR034660">
    <property type="entry name" value="DinB/YfiT-like"/>
</dbReference>
<sequence length="165" mass="19421">MKLQNLTRREIITSLQTTLKNLDELVQGMPEQVLLKTRLVGGWNTSEIIGHLYDTEEVWGKRIKDTFSQNVPILESYNPEEYVLVRNYKEYKREEILCLISRFKVLREKTISLLDELDNWDKVAMHKEEGKISIKYMAEVLALHEQHHLNQIEELAIITKEGNVK</sequence>
<name>A0A1D3N8Q7_BACCE</name>
<dbReference type="RefSeq" id="WP_088096023.1">
    <property type="nucleotide sequence ID" value="NZ_FMJG01000020.1"/>
</dbReference>
<dbReference type="SUPFAM" id="SSF109854">
    <property type="entry name" value="DinB/YfiT-like putative metalloenzymes"/>
    <property type="match status" value="1"/>
</dbReference>
<dbReference type="EMBL" id="NTRR01000025">
    <property type="protein sequence ID" value="PFE14039.1"/>
    <property type="molecule type" value="Genomic_DNA"/>
</dbReference>
<comment type="caution">
    <text evidence="2">The sequence shown here is derived from an EMBL/GenBank/DDBJ whole genome shotgun (WGS) entry which is preliminary data.</text>
</comment>
<dbReference type="Gene3D" id="1.20.120.450">
    <property type="entry name" value="dinb family like domain"/>
    <property type="match status" value="1"/>
</dbReference>
<organism evidence="2 3">
    <name type="scientific">Bacillus cereus</name>
    <dbReference type="NCBI Taxonomy" id="1396"/>
    <lineage>
        <taxon>Bacteria</taxon>
        <taxon>Bacillati</taxon>
        <taxon>Bacillota</taxon>
        <taxon>Bacilli</taxon>
        <taxon>Bacillales</taxon>
        <taxon>Bacillaceae</taxon>
        <taxon>Bacillus</taxon>
        <taxon>Bacillus cereus group</taxon>
    </lineage>
</organism>
<accession>A0A1D3N8Q7</accession>
<evidence type="ECO:0000259" key="1">
    <source>
        <dbReference type="Pfam" id="PF12867"/>
    </source>
</evidence>
<gene>
    <name evidence="2" type="ORF">CN307_17560</name>
</gene>
<proteinExistence type="predicted"/>
<evidence type="ECO:0000313" key="3">
    <source>
        <dbReference type="Proteomes" id="UP000220032"/>
    </source>
</evidence>
<dbReference type="AlphaFoldDB" id="A0A1D3N8Q7"/>
<dbReference type="Pfam" id="PF12867">
    <property type="entry name" value="DinB_2"/>
    <property type="match status" value="1"/>
</dbReference>